<evidence type="ECO:0000256" key="1">
    <source>
        <dbReference type="SAM" id="MobiDB-lite"/>
    </source>
</evidence>
<dbReference type="InterPro" id="IPR000159">
    <property type="entry name" value="RA_dom"/>
</dbReference>
<feature type="region of interest" description="Disordered" evidence="1">
    <location>
        <begin position="150"/>
        <end position="171"/>
    </location>
</feature>
<dbReference type="GO" id="GO:0005829">
    <property type="term" value="C:cytosol"/>
    <property type="evidence" value="ECO:0007669"/>
    <property type="project" value="TreeGrafter"/>
</dbReference>
<feature type="compositionally biased region" description="Polar residues" evidence="1">
    <location>
        <begin position="572"/>
        <end position="587"/>
    </location>
</feature>
<feature type="compositionally biased region" description="Basic and acidic residues" evidence="1">
    <location>
        <begin position="162"/>
        <end position="171"/>
    </location>
</feature>
<evidence type="ECO:0000313" key="4">
    <source>
        <dbReference type="WBParaSite" id="jg12978"/>
    </source>
</evidence>
<dbReference type="GO" id="GO:0030139">
    <property type="term" value="C:endocytic vesicle"/>
    <property type="evidence" value="ECO:0007669"/>
    <property type="project" value="TreeGrafter"/>
</dbReference>
<dbReference type="InterPro" id="IPR045046">
    <property type="entry name" value="Vps9-like"/>
</dbReference>
<name>A0A915CWH4_9BILA</name>
<feature type="region of interest" description="Disordered" evidence="1">
    <location>
        <begin position="438"/>
        <end position="475"/>
    </location>
</feature>
<dbReference type="Pfam" id="PF00788">
    <property type="entry name" value="RA"/>
    <property type="match status" value="1"/>
</dbReference>
<feature type="compositionally biased region" description="Polar residues" evidence="1">
    <location>
        <begin position="297"/>
        <end position="313"/>
    </location>
</feature>
<dbReference type="GO" id="GO:0005085">
    <property type="term" value="F:guanyl-nucleotide exchange factor activity"/>
    <property type="evidence" value="ECO:0007669"/>
    <property type="project" value="InterPro"/>
</dbReference>
<sequence>MYSRRSPYFGGEELVVDSVAGVFLFFNGDVCIGSSPEDKSQDKQNSKLLQHQQPEKEVNMASKPAGDTDFSAIASISEQEETSTSTCHAFHNPNCNTRNHRKWLYRASKIAVATVRPQQHNNRPAAMESEDLQHQHIVCDIVVDKPGGRCSTTSVNNQQRSPTEEPPPKRQSEYAQLSELVQYFEDSSCSDPFKMKSSTLEVPCNIDEDAVSIAGTDFNEPWDSNAWDNLLDLARFGDEKPSTANAIRTLHSTDTIVEEDDLNTSAISADEEIQEGDHHHNPHHQHQTDVVVLRPRNGSSTCSMDKSNNNDGNNVEAGGRKFKLLALNNYGYESESLADEEEEEQDEFEAFTNDIEASTSGSYDKDTAAKSDRLLSSKEAAAMAAVLASSGSCSGDGNVNWPFKAPTFGIAAWMKPREDGNSMKVPLVEQEDFKNGVVRSRHRGGSQQHRNRMASQQNNNNNQPGQFNPLHGSLTDLRVPSLSHNTSDPSCILQKYVEYLAADESTMFGSTLHRFIECTIESEETDPSVVIRRVRQFLNGMKNYLVKNGELDLHGIIERESENGAKQDIASAHQSPSIPSDGQENTRNGELQRLSENLSFIRAMEPQELGFSPHTAMPDQITMEHIRALLRKMQHHYSPLKKLDNLLRALSMVVVNKIDQNGNGGSTRSTPVPPARLGSNNSMLKHNGAVHLGVVKHPPVEELIRWLVYLLAKCSAINCEIEACLLPFHPILRRPSAQEPGQHQEVKEYIGGNEHYGSLTTLQEGSETEPCDSFLRIAVPNEQEGSIEYHTFPVLPQMNVAKLCRVISHQFAITNPEDYGLYILFDGFETYLLPKEYPHVIRDQLSEAGKSHLFAYKRNEARIAWPKNAVSCCTPTEGLQPRST</sequence>
<dbReference type="PANTHER" id="PTHR23101">
    <property type="entry name" value="RAB GDP/GTP EXCHANGE FACTOR"/>
    <property type="match status" value="1"/>
</dbReference>
<feature type="compositionally biased region" description="Basic residues" evidence="1">
    <location>
        <begin position="439"/>
        <end position="452"/>
    </location>
</feature>
<dbReference type="Gene3D" id="1.20.1050.80">
    <property type="entry name" value="VPS9 domain"/>
    <property type="match status" value="1"/>
</dbReference>
<dbReference type="CDD" id="cd01776">
    <property type="entry name" value="RA_Rin"/>
    <property type="match status" value="1"/>
</dbReference>
<dbReference type="GO" id="GO:0016192">
    <property type="term" value="P:vesicle-mediated transport"/>
    <property type="evidence" value="ECO:0007669"/>
    <property type="project" value="InterPro"/>
</dbReference>
<feature type="compositionally biased region" description="Basic and acidic residues" evidence="1">
    <location>
        <begin position="36"/>
        <end position="45"/>
    </location>
</feature>
<dbReference type="PROSITE" id="PS50200">
    <property type="entry name" value="RA"/>
    <property type="match status" value="1"/>
</dbReference>
<dbReference type="Proteomes" id="UP000887574">
    <property type="component" value="Unplaced"/>
</dbReference>
<evidence type="ECO:0000313" key="3">
    <source>
        <dbReference type="Proteomes" id="UP000887574"/>
    </source>
</evidence>
<feature type="domain" description="Ras-associating" evidence="2">
    <location>
        <begin position="771"/>
        <end position="861"/>
    </location>
</feature>
<proteinExistence type="predicted"/>
<feature type="region of interest" description="Disordered" evidence="1">
    <location>
        <begin position="36"/>
        <end position="66"/>
    </location>
</feature>
<organism evidence="3 4">
    <name type="scientific">Ditylenchus dipsaci</name>
    <dbReference type="NCBI Taxonomy" id="166011"/>
    <lineage>
        <taxon>Eukaryota</taxon>
        <taxon>Metazoa</taxon>
        <taxon>Ecdysozoa</taxon>
        <taxon>Nematoda</taxon>
        <taxon>Chromadorea</taxon>
        <taxon>Rhabditida</taxon>
        <taxon>Tylenchina</taxon>
        <taxon>Tylenchomorpha</taxon>
        <taxon>Sphaerularioidea</taxon>
        <taxon>Anguinidae</taxon>
        <taxon>Anguininae</taxon>
        <taxon>Ditylenchus</taxon>
    </lineage>
</organism>
<dbReference type="WBParaSite" id="jg12978">
    <property type="protein sequence ID" value="jg12978"/>
    <property type="gene ID" value="jg12978"/>
</dbReference>
<feature type="region of interest" description="Disordered" evidence="1">
    <location>
        <begin position="564"/>
        <end position="587"/>
    </location>
</feature>
<accession>A0A915CWH4</accession>
<feature type="region of interest" description="Disordered" evidence="1">
    <location>
        <begin position="296"/>
        <end position="315"/>
    </location>
</feature>
<evidence type="ECO:0000259" key="2">
    <source>
        <dbReference type="PROSITE" id="PS50200"/>
    </source>
</evidence>
<dbReference type="Pfam" id="PF23268">
    <property type="entry name" value="RIN1"/>
    <property type="match status" value="1"/>
</dbReference>
<dbReference type="SUPFAM" id="SSF109993">
    <property type="entry name" value="VPS9 domain"/>
    <property type="match status" value="1"/>
</dbReference>
<dbReference type="AlphaFoldDB" id="A0A915CWH4"/>
<dbReference type="InterPro" id="IPR037191">
    <property type="entry name" value="VPS9_dom_sf"/>
</dbReference>
<keyword evidence="3" id="KW-1185">Reference proteome</keyword>
<feature type="compositionally biased region" description="Polar residues" evidence="1">
    <location>
        <begin position="150"/>
        <end position="161"/>
    </location>
</feature>
<dbReference type="GO" id="GO:0007165">
    <property type="term" value="P:signal transduction"/>
    <property type="evidence" value="ECO:0007669"/>
    <property type="project" value="InterPro"/>
</dbReference>
<dbReference type="GO" id="GO:0031267">
    <property type="term" value="F:small GTPase binding"/>
    <property type="evidence" value="ECO:0007669"/>
    <property type="project" value="TreeGrafter"/>
</dbReference>
<reference evidence="4" key="1">
    <citation type="submission" date="2022-11" db="UniProtKB">
        <authorList>
            <consortium name="WormBaseParasite"/>
        </authorList>
    </citation>
    <scope>IDENTIFICATION</scope>
</reference>
<dbReference type="PANTHER" id="PTHR23101:SF104">
    <property type="entry name" value="PROTEIN SPRINT"/>
    <property type="match status" value="1"/>
</dbReference>
<protein>
    <submittedName>
        <fullName evidence="4">Ras-associating domain-containing protein</fullName>
    </submittedName>
</protein>